<dbReference type="InterPro" id="IPR001296">
    <property type="entry name" value="Glyco_trans_1"/>
</dbReference>
<dbReference type="CDD" id="cd03808">
    <property type="entry name" value="GT4_CapM-like"/>
    <property type="match status" value="1"/>
</dbReference>
<dbReference type="InterPro" id="IPR028098">
    <property type="entry name" value="Glyco_trans_4-like_N"/>
</dbReference>
<feature type="domain" description="Glycosyltransferase subfamily 4-like N-terminal" evidence="2">
    <location>
        <begin position="2"/>
        <end position="160"/>
    </location>
</feature>
<accession>A0A2T5GCA5</accession>
<evidence type="ECO:0000313" key="4">
    <source>
        <dbReference type="Proteomes" id="UP000244180"/>
    </source>
</evidence>
<dbReference type="EMBL" id="PEBV01000010">
    <property type="protein sequence ID" value="PTQ53820.1"/>
    <property type="molecule type" value="Genomic_DNA"/>
</dbReference>
<dbReference type="PANTHER" id="PTHR12526">
    <property type="entry name" value="GLYCOSYLTRANSFERASE"/>
    <property type="match status" value="1"/>
</dbReference>
<evidence type="ECO:0000259" key="1">
    <source>
        <dbReference type="Pfam" id="PF00534"/>
    </source>
</evidence>
<keyword evidence="3" id="KW-0808">Transferase</keyword>
<reference evidence="3 4" key="1">
    <citation type="submission" date="2017-08" db="EMBL/GenBank/DDBJ databases">
        <title>Burning lignite coal seam in the remote Altai Mountains harbors a hydrogen-driven thermophilic microbial community.</title>
        <authorList>
            <person name="Kadnikov V.V."/>
            <person name="Mardanov A.V."/>
            <person name="Ivasenko D."/>
            <person name="Beletsky A.V."/>
            <person name="Karnachuk O.V."/>
            <person name="Ravin N.V."/>
        </authorList>
    </citation>
    <scope>NUCLEOTIDE SEQUENCE [LARGE SCALE GENOMIC DNA]</scope>
    <source>
        <strain evidence="3">AL33</strain>
    </source>
</reference>
<proteinExistence type="predicted"/>
<comment type="caution">
    <text evidence="3">The sequence shown here is derived from an EMBL/GenBank/DDBJ whole genome shotgun (WGS) entry which is preliminary data.</text>
</comment>
<feature type="domain" description="Glycosyl transferase family 1" evidence="1">
    <location>
        <begin position="170"/>
        <end position="324"/>
    </location>
</feature>
<dbReference type="Proteomes" id="UP000244180">
    <property type="component" value="Unassembled WGS sequence"/>
</dbReference>
<organism evidence="3 4">
    <name type="scientific">Hydrogenibacillus schlegelii</name>
    <name type="common">Bacillus schlegelii</name>
    <dbReference type="NCBI Taxonomy" id="1484"/>
    <lineage>
        <taxon>Bacteria</taxon>
        <taxon>Bacillati</taxon>
        <taxon>Bacillota</taxon>
        <taxon>Bacilli</taxon>
        <taxon>Bacillales</taxon>
        <taxon>Bacillales Family X. Incertae Sedis</taxon>
        <taxon>Hydrogenibacillus</taxon>
    </lineage>
</organism>
<name>A0A2T5GCA5_HYDSH</name>
<dbReference type="Pfam" id="PF00534">
    <property type="entry name" value="Glycos_transf_1"/>
    <property type="match status" value="1"/>
</dbReference>
<dbReference type="Gene3D" id="3.40.50.2000">
    <property type="entry name" value="Glycogen Phosphorylase B"/>
    <property type="match status" value="2"/>
</dbReference>
<evidence type="ECO:0000259" key="2">
    <source>
        <dbReference type="Pfam" id="PF13439"/>
    </source>
</evidence>
<dbReference type="AlphaFoldDB" id="A0A2T5GCA5"/>
<protein>
    <submittedName>
        <fullName evidence="3">Exopolysaccharide biosynthesis glycosyltransferase EpsF</fullName>
    </submittedName>
</protein>
<gene>
    <name evidence="3" type="ORF">HSCHL_1448</name>
</gene>
<dbReference type="SUPFAM" id="SSF53756">
    <property type="entry name" value="UDP-Glycosyltransferase/glycogen phosphorylase"/>
    <property type="match status" value="1"/>
</dbReference>
<evidence type="ECO:0000313" key="3">
    <source>
        <dbReference type="EMBL" id="PTQ53820.1"/>
    </source>
</evidence>
<dbReference type="PANTHER" id="PTHR12526:SF630">
    <property type="entry name" value="GLYCOSYLTRANSFERASE"/>
    <property type="match status" value="1"/>
</dbReference>
<dbReference type="GO" id="GO:0016757">
    <property type="term" value="F:glycosyltransferase activity"/>
    <property type="evidence" value="ECO:0007669"/>
    <property type="project" value="InterPro"/>
</dbReference>
<sequence length="352" mass="39608">MHVLELLRSFRDRAEVHLGVGEDRDGFLIEEARRLGVEVHLLKHLVHPVRPDKDLRALTEMMALLRRVRPHLIHAHSSKAGFLGRIVARALGVKSVFTAHGWAFTEGVPEGRKRLALAMERLAGRLGDRVIAVSKYDRALALRHQVVPEDRIRVIWNGVPDVSFRSSPEVSPPKMVMVARFAPPKDHTLLLRALSGLRDLPWSLDLVGDGPLLLEVRALADGLGLEGRVRFLGTRRDVAQILASAQVFVLASRWEGLPLSILEAMRAGLPVVATDVGGVREAVIDGRTGYLIPRGDQERLQERLKQLILNHELRAQMGTAGRRRYEKHFTIERMVEKTLAVYEDVVARRRKR</sequence>
<dbReference type="Pfam" id="PF13439">
    <property type="entry name" value="Glyco_transf_4"/>
    <property type="match status" value="1"/>
</dbReference>